<accession>A0ABP9FVA8</accession>
<dbReference type="PROSITE" id="PS51257">
    <property type="entry name" value="PROKAR_LIPOPROTEIN"/>
    <property type="match status" value="1"/>
</dbReference>
<feature type="chain" id="PRO_5046421412" description="DUF4382 domain-containing protein" evidence="1">
    <location>
        <begin position="22"/>
        <end position="344"/>
    </location>
</feature>
<reference evidence="3" key="1">
    <citation type="journal article" date="2019" name="Int. J. Syst. Evol. Microbiol.">
        <title>The Global Catalogue of Microorganisms (GCM) 10K type strain sequencing project: providing services to taxonomists for standard genome sequencing and annotation.</title>
        <authorList>
            <consortium name="The Broad Institute Genomics Platform"/>
            <consortium name="The Broad Institute Genome Sequencing Center for Infectious Disease"/>
            <person name="Wu L."/>
            <person name="Ma J."/>
        </authorList>
    </citation>
    <scope>NUCLEOTIDE SEQUENCE [LARGE SCALE GENOMIC DNA]</scope>
    <source>
        <strain evidence="3">JCM 18283</strain>
    </source>
</reference>
<keyword evidence="3" id="KW-1185">Reference proteome</keyword>
<organism evidence="2 3">
    <name type="scientific">Mucilaginibacter defluvii</name>
    <dbReference type="NCBI Taxonomy" id="1196019"/>
    <lineage>
        <taxon>Bacteria</taxon>
        <taxon>Pseudomonadati</taxon>
        <taxon>Bacteroidota</taxon>
        <taxon>Sphingobacteriia</taxon>
        <taxon>Sphingobacteriales</taxon>
        <taxon>Sphingobacteriaceae</taxon>
        <taxon>Mucilaginibacter</taxon>
    </lineage>
</organism>
<evidence type="ECO:0008006" key="4">
    <source>
        <dbReference type="Google" id="ProtNLM"/>
    </source>
</evidence>
<evidence type="ECO:0000313" key="3">
    <source>
        <dbReference type="Proteomes" id="UP001501436"/>
    </source>
</evidence>
<keyword evidence="1" id="KW-0732">Signal</keyword>
<protein>
    <recommendedName>
        <fullName evidence="4">DUF4382 domain-containing protein</fullName>
    </recommendedName>
</protein>
<evidence type="ECO:0000256" key="1">
    <source>
        <dbReference type="SAM" id="SignalP"/>
    </source>
</evidence>
<name>A0ABP9FVA8_9SPHI</name>
<evidence type="ECO:0000313" key="2">
    <source>
        <dbReference type="EMBL" id="GAA4918904.1"/>
    </source>
</evidence>
<comment type="caution">
    <text evidence="2">The sequence shown here is derived from an EMBL/GenBank/DDBJ whole genome shotgun (WGS) entry which is preliminary data.</text>
</comment>
<dbReference type="RefSeq" id="WP_345331363.1">
    <property type="nucleotide sequence ID" value="NZ_BAABJI010000002.1"/>
</dbReference>
<dbReference type="Proteomes" id="UP001501436">
    <property type="component" value="Unassembled WGS sequence"/>
</dbReference>
<feature type="signal peptide" evidence="1">
    <location>
        <begin position="1"/>
        <end position="21"/>
    </location>
</feature>
<gene>
    <name evidence="2" type="ORF">GCM10023313_23190</name>
</gene>
<dbReference type="EMBL" id="BAABJI010000002">
    <property type="protein sequence ID" value="GAA4918904.1"/>
    <property type="molecule type" value="Genomic_DNA"/>
</dbReference>
<sequence length="344" mass="38165">MKRLRHFMMPALALLAVSACSKRNDNVVTPNVGDKFPQIINLADEGDGGLEDEDKFSFKVGLIDRVDPSGESLEGTVVPLKKAVKVNFAVTDFEGFDKLSDYIKEAKAFYEIDDCTTSEDKDIDLKLNFDANTGKGSFEFPAGVEEVEIEFETNGALFDDDILNTDDRKIEIQLTGIDDAGANVTVNTANKFEYEVLDDESVFGEYEVDVNNAAQFNNFVQLFGLINDDVKNLKASDVEEIKVEFAYNEFKAVITLKETEQVEECGEVEEVNKEIEIEGGIEELDTKTLAGAVEFADDIEQEDGTEAEFKYSGEFTLNGKSLVITLKGEYNDDETGEITLNLSK</sequence>
<proteinExistence type="predicted"/>